<feature type="compositionally biased region" description="Basic and acidic residues" evidence="1">
    <location>
        <begin position="154"/>
        <end position="165"/>
    </location>
</feature>
<comment type="caution">
    <text evidence="2">The sequence shown here is derived from an EMBL/GenBank/DDBJ whole genome shotgun (WGS) entry which is preliminary data.</text>
</comment>
<dbReference type="AlphaFoldDB" id="A0A8H5D390"/>
<organism evidence="2 3">
    <name type="scientific">Leucocoprinus leucothites</name>
    <dbReference type="NCBI Taxonomy" id="201217"/>
    <lineage>
        <taxon>Eukaryota</taxon>
        <taxon>Fungi</taxon>
        <taxon>Dikarya</taxon>
        <taxon>Basidiomycota</taxon>
        <taxon>Agaricomycotina</taxon>
        <taxon>Agaricomycetes</taxon>
        <taxon>Agaricomycetidae</taxon>
        <taxon>Agaricales</taxon>
        <taxon>Agaricineae</taxon>
        <taxon>Agaricaceae</taxon>
        <taxon>Leucocoprinus</taxon>
    </lineage>
</organism>
<dbReference type="EMBL" id="JAACJO010000011">
    <property type="protein sequence ID" value="KAF5352413.1"/>
    <property type="molecule type" value="Genomic_DNA"/>
</dbReference>
<feature type="compositionally biased region" description="Low complexity" evidence="1">
    <location>
        <begin position="114"/>
        <end position="131"/>
    </location>
</feature>
<sequence>MLATNNASTSLQPMTARSLVISPNLDALLEHEERVRGSSIQIPSRNCSQVLSSPVSPGNYISGVSASVGRGLPPPPRGNRRPKSPRSPRPAANGHGTESSGCTIPTCQMDTDKIIQGQQQQEQQPEKIAQQPEKEGLPSSKTNPYINPAPTLDELGHEKEREGRPSSRRTASQRSQSRTVSLLVDKRFNSCRTIVDLFSDNLPRATALHKNLAHTHPRRPNKLRKTTGTMTYIGEIENVVLDIRRASNEFIDIGRNDARRRRPLNSHASSRRSSSDSASTVKARDTEPDSLSFIDFFSPATDVFPLPPQDDMLISRSSSDHPSSRSKAMFSIPASLKPSQAKSPSRGTSPHHTSSDKPKVSPPQTLPPTTNFLDMGERSGLVKKSRKLTRVFGETPVSGDLLSQKDHSSHNKRSRQQPSRTALALDIDRLEHTHSSVSRRHSIPLTPDQLSESFNHALFQSAAYQKAGLTGRASEPLEGAHKGKFGSRVSFIDLSDEEDADDEALSPITFAPNSVNITSHYPQSPSQLSLYEAMTPEQQAEEERRRKRQKLAKLHRFLGSRVPADLVLGVGRPESSLPPIQTTMPTEDSAPSRKEWLRRRRSSSAGDLHTWSDDLDRMKEELNDKEKAINVRRAQKMEKMFGVAPPQTLYHTRHSPSPSVPPEVYLKRSKSPPKPSFGGFIPPGEVPSPTYQQRNPNRSSYIKRPKKTDRPTTAESSRRLLPEGADCYNYDESSSPVLSHSAMRSSLVYNHYQHSLKSLGDILDRDDRESLAELHQYLNDFDETDHTTSPSLSPLRETPMMKDRRLSNASSIKSERRRSLPTRTSVLSIASEYSITTPKPEISDFEVRRRRAAKLTQFFGVNYRELINDVLESLETGLEHERKRGTLRAEELEDLLERLRKIKMNRKGFF</sequence>
<feature type="region of interest" description="Disordered" evidence="1">
    <location>
        <begin position="569"/>
        <end position="610"/>
    </location>
</feature>
<evidence type="ECO:0000313" key="3">
    <source>
        <dbReference type="Proteomes" id="UP000559027"/>
    </source>
</evidence>
<feature type="region of interest" description="Disordered" evidence="1">
    <location>
        <begin position="261"/>
        <end position="286"/>
    </location>
</feature>
<evidence type="ECO:0000313" key="2">
    <source>
        <dbReference type="EMBL" id="KAF5352413.1"/>
    </source>
</evidence>
<feature type="compositionally biased region" description="Polar residues" evidence="1">
    <location>
        <begin position="96"/>
        <end position="109"/>
    </location>
</feature>
<feature type="region of interest" description="Disordered" evidence="1">
    <location>
        <begin position="62"/>
        <end position="179"/>
    </location>
</feature>
<dbReference type="Proteomes" id="UP000559027">
    <property type="component" value="Unassembled WGS sequence"/>
</dbReference>
<feature type="compositionally biased region" description="Basic and acidic residues" evidence="1">
    <location>
        <begin position="708"/>
        <end position="720"/>
    </location>
</feature>
<accession>A0A8H5D390</accession>
<feature type="region of interest" description="Disordered" evidence="1">
    <location>
        <begin position="782"/>
        <end position="819"/>
    </location>
</feature>
<keyword evidence="3" id="KW-1185">Reference proteome</keyword>
<reference evidence="2 3" key="1">
    <citation type="journal article" date="2020" name="ISME J.">
        <title>Uncovering the hidden diversity of litter-decomposition mechanisms in mushroom-forming fungi.</title>
        <authorList>
            <person name="Floudas D."/>
            <person name="Bentzer J."/>
            <person name="Ahren D."/>
            <person name="Johansson T."/>
            <person name="Persson P."/>
            <person name="Tunlid A."/>
        </authorList>
    </citation>
    <scope>NUCLEOTIDE SEQUENCE [LARGE SCALE GENOMIC DNA]</scope>
    <source>
        <strain evidence="2 3">CBS 146.42</strain>
    </source>
</reference>
<feature type="compositionally biased region" description="Polar residues" evidence="1">
    <location>
        <begin position="689"/>
        <end position="700"/>
    </location>
</feature>
<feature type="region of interest" description="Disordered" evidence="1">
    <location>
        <begin position="308"/>
        <end position="421"/>
    </location>
</feature>
<name>A0A8H5D390_9AGAR</name>
<proteinExistence type="predicted"/>
<feature type="compositionally biased region" description="Low complexity" evidence="1">
    <location>
        <begin position="168"/>
        <end position="179"/>
    </location>
</feature>
<gene>
    <name evidence="2" type="ORF">D9756_005828</name>
</gene>
<feature type="compositionally biased region" description="Polar residues" evidence="1">
    <location>
        <begin position="337"/>
        <end position="352"/>
    </location>
</feature>
<dbReference type="OrthoDB" id="354769at2759"/>
<evidence type="ECO:0000256" key="1">
    <source>
        <dbReference type="SAM" id="MobiDB-lite"/>
    </source>
</evidence>
<feature type="region of interest" description="Disordered" evidence="1">
    <location>
        <begin position="646"/>
        <end position="720"/>
    </location>
</feature>
<protein>
    <submittedName>
        <fullName evidence="2">Uncharacterized protein</fullName>
    </submittedName>
</protein>
<feature type="compositionally biased region" description="Low complexity" evidence="1">
    <location>
        <begin position="266"/>
        <end position="279"/>
    </location>
</feature>